<name>A0A3S5A1X0_9PLAT</name>
<evidence type="ECO:0000313" key="3">
    <source>
        <dbReference type="Proteomes" id="UP000784294"/>
    </source>
</evidence>
<evidence type="ECO:0000313" key="2">
    <source>
        <dbReference type="EMBL" id="VEL09755.1"/>
    </source>
</evidence>
<dbReference type="GO" id="GO:0006941">
    <property type="term" value="P:striated muscle contraction"/>
    <property type="evidence" value="ECO:0007669"/>
    <property type="project" value="TreeGrafter"/>
</dbReference>
<reference evidence="2" key="1">
    <citation type="submission" date="2018-11" db="EMBL/GenBank/DDBJ databases">
        <authorList>
            <consortium name="Pathogen Informatics"/>
        </authorList>
    </citation>
    <scope>NUCLEOTIDE SEQUENCE</scope>
</reference>
<dbReference type="GO" id="GO:0030018">
    <property type="term" value="C:Z disc"/>
    <property type="evidence" value="ECO:0007669"/>
    <property type="project" value="TreeGrafter"/>
</dbReference>
<organism evidence="2 3">
    <name type="scientific">Protopolystoma xenopodis</name>
    <dbReference type="NCBI Taxonomy" id="117903"/>
    <lineage>
        <taxon>Eukaryota</taxon>
        <taxon>Metazoa</taxon>
        <taxon>Spiralia</taxon>
        <taxon>Lophotrochozoa</taxon>
        <taxon>Platyhelminthes</taxon>
        <taxon>Monogenea</taxon>
        <taxon>Polyopisthocotylea</taxon>
        <taxon>Polystomatidea</taxon>
        <taxon>Polystomatidae</taxon>
        <taxon>Protopolystoma</taxon>
    </lineage>
</organism>
<dbReference type="GO" id="GO:0033017">
    <property type="term" value="C:sarcoplasmic reticulum membrane"/>
    <property type="evidence" value="ECO:0007669"/>
    <property type="project" value="TreeGrafter"/>
</dbReference>
<dbReference type="GO" id="GO:0014808">
    <property type="term" value="P:release of sequestered calcium ion into cytosol by sarcoplasmic reticulum"/>
    <property type="evidence" value="ECO:0007669"/>
    <property type="project" value="TreeGrafter"/>
</dbReference>
<dbReference type="PANTHER" id="PTHR46399">
    <property type="entry name" value="B30.2/SPRY DOMAIN-CONTAINING PROTEIN"/>
    <property type="match status" value="1"/>
</dbReference>
<dbReference type="Pfam" id="PF08454">
    <property type="entry name" value="RIH_assoc"/>
    <property type="match status" value="1"/>
</dbReference>
<dbReference type="PANTHER" id="PTHR46399:SF8">
    <property type="entry name" value="B30.2_SPRY DOMAIN-CONTAINING PROTEIN"/>
    <property type="match status" value="1"/>
</dbReference>
<proteinExistence type="predicted"/>
<gene>
    <name evidence="2" type="ORF">PXEA_LOCUS3195</name>
</gene>
<dbReference type="GO" id="GO:0005790">
    <property type="term" value="C:smooth endoplasmic reticulum"/>
    <property type="evidence" value="ECO:0007669"/>
    <property type="project" value="TreeGrafter"/>
</dbReference>
<dbReference type="OrthoDB" id="300855at2759"/>
<dbReference type="GO" id="GO:0042383">
    <property type="term" value="C:sarcolemma"/>
    <property type="evidence" value="ECO:0007669"/>
    <property type="project" value="TreeGrafter"/>
</dbReference>
<dbReference type="InterPro" id="IPR015925">
    <property type="entry name" value="Ryanodine_IP3_receptor"/>
</dbReference>
<dbReference type="AlphaFoldDB" id="A0A3S5A1X0"/>
<keyword evidence="3" id="KW-1185">Reference proteome</keyword>
<dbReference type="InterPro" id="IPR013662">
    <property type="entry name" value="RIH_assoc-dom"/>
</dbReference>
<evidence type="ECO:0000259" key="1">
    <source>
        <dbReference type="Pfam" id="PF08454"/>
    </source>
</evidence>
<dbReference type="GO" id="GO:0034704">
    <property type="term" value="C:calcium channel complex"/>
    <property type="evidence" value="ECO:0007669"/>
    <property type="project" value="TreeGrafter"/>
</dbReference>
<accession>A0A3S5A1X0</accession>
<protein>
    <recommendedName>
        <fullName evidence="1">RyR/IP3R Homology associated domain-containing protein</fullName>
    </recommendedName>
</protein>
<feature type="domain" description="RyR/IP3R Homology associated" evidence="1">
    <location>
        <begin position="3"/>
        <end position="97"/>
    </location>
</feature>
<dbReference type="Proteomes" id="UP000784294">
    <property type="component" value="Unassembled WGS sequence"/>
</dbReference>
<comment type="caution">
    <text evidence="2">The sequence shown here is derived from an EMBL/GenBank/DDBJ whole genome shotgun (WGS) entry which is preliminary data.</text>
</comment>
<sequence length="208" mass="23696">MVPFQDYLRSQAGNTISVNLIISTVDYLLRLQESIMDFYWHYSNKDTIDDAGKRNFVRAIKIGKQVFCSLTEYIQGPCLGNQLALAHSRLWDAISGFLYLFAHMQDKLSKDPDQLDLLREFLNLQKEMMIMLLSMLEGNVVNGPIGRQMVDTLAESAANVEVSLGLLAKGLIHFVCVLKHVLFYLLNRIFVLTLISSPFDHFLTNSLF</sequence>
<dbReference type="GO" id="GO:0005219">
    <property type="term" value="F:ryanodine-sensitive calcium-release channel activity"/>
    <property type="evidence" value="ECO:0007669"/>
    <property type="project" value="TreeGrafter"/>
</dbReference>
<dbReference type="EMBL" id="CAAALY010007174">
    <property type="protein sequence ID" value="VEL09755.1"/>
    <property type="molecule type" value="Genomic_DNA"/>
</dbReference>